<dbReference type="STRING" id="538381.GCA_001696535_03167"/>
<dbReference type="Gene3D" id="3.10.450.40">
    <property type="match status" value="1"/>
</dbReference>
<gene>
    <name evidence="3" type="ORF">SAMN05421512_102354</name>
</gene>
<evidence type="ECO:0000313" key="3">
    <source>
        <dbReference type="EMBL" id="SOB96956.1"/>
    </source>
</evidence>
<dbReference type="Proteomes" id="UP000219331">
    <property type="component" value="Unassembled WGS sequence"/>
</dbReference>
<organism evidence="3 4">
    <name type="scientific">Stappia indica</name>
    <dbReference type="NCBI Taxonomy" id="538381"/>
    <lineage>
        <taxon>Bacteria</taxon>
        <taxon>Pseudomonadati</taxon>
        <taxon>Pseudomonadota</taxon>
        <taxon>Alphaproteobacteria</taxon>
        <taxon>Hyphomicrobiales</taxon>
        <taxon>Stappiaceae</taxon>
        <taxon>Stappia</taxon>
    </lineage>
</organism>
<keyword evidence="1" id="KW-0732">Signal</keyword>
<keyword evidence="4" id="KW-1185">Reference proteome</keyword>
<dbReference type="OrthoDB" id="7864982at2"/>
<evidence type="ECO:0000313" key="4">
    <source>
        <dbReference type="Proteomes" id="UP000219331"/>
    </source>
</evidence>
<sequence>MVRQLHIRKTSRRAALVLATVLALLAPAMAQAQCLSQSQARQAVQAGEARPLGSIAGRAGGEIVRAELCRQGGQLVYILSVLDGGRVKERVIDARSGQVLH</sequence>
<proteinExistence type="predicted"/>
<feature type="signal peptide" evidence="1">
    <location>
        <begin position="1"/>
        <end position="32"/>
    </location>
</feature>
<dbReference type="Pfam" id="PF03413">
    <property type="entry name" value="PepSY"/>
    <property type="match status" value="1"/>
</dbReference>
<feature type="domain" description="PepSY" evidence="2">
    <location>
        <begin position="35"/>
        <end position="100"/>
    </location>
</feature>
<dbReference type="EMBL" id="OBML01000002">
    <property type="protein sequence ID" value="SOB96956.1"/>
    <property type="molecule type" value="Genomic_DNA"/>
</dbReference>
<dbReference type="AlphaFoldDB" id="A0A285RSX9"/>
<evidence type="ECO:0000256" key="1">
    <source>
        <dbReference type="SAM" id="SignalP"/>
    </source>
</evidence>
<accession>A0A285RSX9</accession>
<evidence type="ECO:0000259" key="2">
    <source>
        <dbReference type="Pfam" id="PF03413"/>
    </source>
</evidence>
<feature type="chain" id="PRO_5012583401" evidence="1">
    <location>
        <begin position="33"/>
        <end position="101"/>
    </location>
</feature>
<dbReference type="RefSeq" id="WP_097174100.1">
    <property type="nucleotide sequence ID" value="NZ_OBML01000002.1"/>
</dbReference>
<dbReference type="InterPro" id="IPR025711">
    <property type="entry name" value="PepSY"/>
</dbReference>
<name>A0A285RSX9_9HYPH</name>
<protein>
    <submittedName>
        <fullName evidence="3">Uncharacterized membrane protein YkoI</fullName>
    </submittedName>
</protein>
<reference evidence="3 4" key="1">
    <citation type="submission" date="2017-08" db="EMBL/GenBank/DDBJ databases">
        <authorList>
            <person name="de Groot N.N."/>
        </authorList>
    </citation>
    <scope>NUCLEOTIDE SEQUENCE [LARGE SCALE GENOMIC DNA]</scope>
    <source>
        <strain evidence="3 4">USBA 352</strain>
    </source>
</reference>